<organism evidence="3 4">
    <name type="scientific">Thermobaculum terrenum (strain ATCC BAA-798 / CCMEE 7001 / YNP1)</name>
    <dbReference type="NCBI Taxonomy" id="525904"/>
    <lineage>
        <taxon>Bacteria</taxon>
        <taxon>Bacillati</taxon>
        <taxon>Chloroflexota</taxon>
        <taxon>Chloroflexia</taxon>
        <taxon>Candidatus Thermobaculales</taxon>
        <taxon>Candidatus Thermobaculaceae</taxon>
        <taxon>Thermobaculum</taxon>
    </lineage>
</organism>
<sequence>MSEEVDTNAADFIRDYIDLEEQTQPNGVELTLAWVERFLEAGKLAFDNSERVLPRTERLEFDSEGWIWLPQSSYKIGFNEFVTIPEDRFAIARPRSSLLRMGVSVGTALWDSGFRGKGEAILCVHNPHGFWVRKNARVVQLVFFKLPTRAHKLYEGQYKDRTW</sequence>
<dbReference type="PANTHER" id="PTHR42680">
    <property type="entry name" value="DCTP DEAMINASE"/>
    <property type="match status" value="1"/>
</dbReference>
<evidence type="ECO:0000313" key="3">
    <source>
        <dbReference type="EMBL" id="ACZ41007.1"/>
    </source>
</evidence>
<keyword evidence="4" id="KW-1185">Reference proteome</keyword>
<dbReference type="GO" id="GO:0008829">
    <property type="term" value="F:dCTP deaminase activity"/>
    <property type="evidence" value="ECO:0007669"/>
    <property type="project" value="InterPro"/>
</dbReference>
<dbReference type="NCBIfam" id="NF002598">
    <property type="entry name" value="PRK02253.1"/>
    <property type="match status" value="1"/>
</dbReference>
<dbReference type="AlphaFoldDB" id="D1CDK1"/>
<reference evidence="4" key="1">
    <citation type="journal article" date="2010" name="Stand. Genomic Sci.">
        <title>Complete genome sequence of 'Thermobaculum terrenum' type strain (YNP1).</title>
        <authorList>
            <person name="Kiss H."/>
            <person name="Cleland D."/>
            <person name="Lapidus A."/>
            <person name="Lucas S."/>
            <person name="Glavina Del Rio T."/>
            <person name="Nolan M."/>
            <person name="Tice H."/>
            <person name="Han C."/>
            <person name="Goodwin L."/>
            <person name="Pitluck S."/>
            <person name="Liolios K."/>
            <person name="Ivanova N."/>
            <person name="Mavromatis K."/>
            <person name="Ovchinnikova G."/>
            <person name="Pati A."/>
            <person name="Chen A."/>
            <person name="Palaniappan K."/>
            <person name="Land M."/>
            <person name="Hauser L."/>
            <person name="Chang Y."/>
            <person name="Jeffries C."/>
            <person name="Lu M."/>
            <person name="Brettin T."/>
            <person name="Detter J."/>
            <person name="Goker M."/>
            <person name="Tindall B."/>
            <person name="Beck B."/>
            <person name="McDermott T."/>
            <person name="Woyke T."/>
            <person name="Bristow J."/>
            <person name="Eisen J."/>
            <person name="Markowitz V."/>
            <person name="Hugenholtz P."/>
            <person name="Kyrpides N."/>
            <person name="Klenk H."/>
            <person name="Cheng J."/>
        </authorList>
    </citation>
    <scope>NUCLEOTIDE SEQUENCE [LARGE SCALE GENOMIC DNA]</scope>
    <source>
        <strain evidence="4">ATCC BAA-798 / YNP1</strain>
    </source>
</reference>
<keyword evidence="1" id="KW-0378">Hydrolase</keyword>
<dbReference type="eggNOG" id="COG0717">
    <property type="taxonomic scope" value="Bacteria"/>
</dbReference>
<dbReference type="InterPro" id="IPR036157">
    <property type="entry name" value="dUTPase-like_sf"/>
</dbReference>
<proteinExistence type="predicted"/>
<dbReference type="Pfam" id="PF22769">
    <property type="entry name" value="DCD"/>
    <property type="match status" value="1"/>
</dbReference>
<dbReference type="SUPFAM" id="SSF51283">
    <property type="entry name" value="dUTPase-like"/>
    <property type="match status" value="1"/>
</dbReference>
<accession>D1CDK1</accession>
<dbReference type="Proteomes" id="UP000000323">
    <property type="component" value="Chromosome 1"/>
</dbReference>
<dbReference type="KEGG" id="ttr:Tter_0085"/>
<evidence type="ECO:0000256" key="2">
    <source>
        <dbReference type="ARBA" id="ARBA00023080"/>
    </source>
</evidence>
<dbReference type="EMBL" id="CP001825">
    <property type="protein sequence ID" value="ACZ41007.1"/>
    <property type="molecule type" value="Genomic_DNA"/>
</dbReference>
<dbReference type="HOGENOM" id="CLU_103451_2_0_0"/>
<dbReference type="OrthoDB" id="9180543at2"/>
<keyword evidence="2" id="KW-0546">Nucleotide metabolism</keyword>
<dbReference type="RefSeq" id="WP_012874042.1">
    <property type="nucleotide sequence ID" value="NC_013525.1"/>
</dbReference>
<dbReference type="Gene3D" id="2.70.40.10">
    <property type="match status" value="1"/>
</dbReference>
<dbReference type="InterPro" id="IPR011962">
    <property type="entry name" value="dCTP_deaminase"/>
</dbReference>
<evidence type="ECO:0000256" key="1">
    <source>
        <dbReference type="ARBA" id="ARBA00022801"/>
    </source>
</evidence>
<dbReference type="STRING" id="525904.Tter_0085"/>
<name>D1CDK1_THET1</name>
<evidence type="ECO:0000313" key="4">
    <source>
        <dbReference type="Proteomes" id="UP000000323"/>
    </source>
</evidence>
<protein>
    <submittedName>
        <fullName evidence="3">dUTPase</fullName>
    </submittedName>
</protein>
<dbReference type="InterPro" id="IPR033704">
    <property type="entry name" value="dUTPase_trimeric"/>
</dbReference>
<gene>
    <name evidence="3" type="ordered locus">Tter_0085</name>
</gene>
<dbReference type="PANTHER" id="PTHR42680:SF1">
    <property type="entry name" value="DEOXYURIDINE 5'-TRIPHOSPHATE NUCLEOTIDOHYDROLASE"/>
    <property type="match status" value="1"/>
</dbReference>
<dbReference type="CDD" id="cd07557">
    <property type="entry name" value="trimeric_dUTPase"/>
    <property type="match status" value="1"/>
</dbReference>
<dbReference type="GO" id="GO:0006229">
    <property type="term" value="P:dUTP biosynthetic process"/>
    <property type="evidence" value="ECO:0007669"/>
    <property type="project" value="InterPro"/>
</dbReference>